<dbReference type="InterPro" id="IPR018060">
    <property type="entry name" value="HTH_AraC"/>
</dbReference>
<dbReference type="Proteomes" id="UP000232533">
    <property type="component" value="Unassembled WGS sequence"/>
</dbReference>
<dbReference type="InterPro" id="IPR018062">
    <property type="entry name" value="HTH_AraC-typ_CS"/>
</dbReference>
<dbReference type="InterPro" id="IPR053142">
    <property type="entry name" value="PchR_regulatory_protein"/>
</dbReference>
<reference evidence="6 8" key="1">
    <citation type="submission" date="2015-10" db="EMBL/GenBank/DDBJ databases">
        <title>Draft genome sequence of Salegentibacter salinarum KCTC 12975.</title>
        <authorList>
            <person name="Lin W."/>
            <person name="Zheng Q."/>
        </authorList>
    </citation>
    <scope>NUCLEOTIDE SEQUENCE [LARGE SCALE GENOMIC DNA]</scope>
    <source>
        <strain evidence="6 8">KCTC 12974</strain>
    </source>
</reference>
<dbReference type="GO" id="GO:0003700">
    <property type="term" value="F:DNA-binding transcription factor activity"/>
    <property type="evidence" value="ECO:0007669"/>
    <property type="project" value="InterPro"/>
</dbReference>
<dbReference type="SUPFAM" id="SSF46689">
    <property type="entry name" value="Homeodomain-like"/>
    <property type="match status" value="1"/>
</dbReference>
<dbReference type="EMBL" id="MJBR01000049">
    <property type="protein sequence ID" value="OEY71535.1"/>
    <property type="molecule type" value="Genomic_DNA"/>
</dbReference>
<dbReference type="InterPro" id="IPR020449">
    <property type="entry name" value="Tscrpt_reg_AraC-type_HTH"/>
</dbReference>
<evidence type="ECO:0000256" key="2">
    <source>
        <dbReference type="ARBA" id="ARBA00023125"/>
    </source>
</evidence>
<keyword evidence="3" id="KW-0804">Transcription</keyword>
<dbReference type="PRINTS" id="PR00032">
    <property type="entry name" value="HTHARAC"/>
</dbReference>
<dbReference type="EMBL" id="LKTR01000054">
    <property type="protein sequence ID" value="PKD16324.1"/>
    <property type="molecule type" value="Genomic_DNA"/>
</dbReference>
<dbReference type="AlphaFoldDB" id="A0A2N0TNN3"/>
<dbReference type="OrthoDB" id="799767at2"/>
<dbReference type="PANTHER" id="PTHR47893">
    <property type="entry name" value="REGULATORY PROTEIN PCHR"/>
    <property type="match status" value="1"/>
</dbReference>
<name>A0A2N0TNN3_9FLAO</name>
<dbReference type="PROSITE" id="PS01124">
    <property type="entry name" value="HTH_ARAC_FAMILY_2"/>
    <property type="match status" value="1"/>
</dbReference>
<dbReference type="Pfam" id="PF12833">
    <property type="entry name" value="HTH_18"/>
    <property type="match status" value="1"/>
</dbReference>
<proteinExistence type="predicted"/>
<accession>A0A2N0TNN3</accession>
<sequence>MKIKIKRNNAEGIHQALNQTLKTEFSKDDFEYFSYFTKPAGVLSLKSFEFDKGFNFNILKGDINSLLKFEFEEDNNNYLRFFFVKKGELIHTVSASIRYRLTDNYSCMVAAKDQQDQIFTFPAQKDVEILFLQVETKSFSIDFKSDIFSLPQDIGDVLMNKKMDSHIIYHSFYTLNIADTIEKIIKTKKEGIVKRFFLESKALELLWLQTEQFKQEKNEGYNPKVLRKHDIIIIKKAKDYIHENLDNKLTLSLISRAIGTNSTKLKTGFKQLYGKTFTQIMRTERLNKAKALLDKGELNVKEIAYSCGYKSTSMFSTRFKERFGTTPSKYKNS</sequence>
<evidence type="ECO:0000313" key="8">
    <source>
        <dbReference type="Proteomes" id="UP000232533"/>
    </source>
</evidence>
<evidence type="ECO:0000259" key="4">
    <source>
        <dbReference type="PROSITE" id="PS01124"/>
    </source>
</evidence>
<keyword evidence="1" id="KW-0805">Transcription regulation</keyword>
<organism evidence="6 8">
    <name type="scientific">Salegentibacter salarius</name>
    <dbReference type="NCBI Taxonomy" id="435906"/>
    <lineage>
        <taxon>Bacteria</taxon>
        <taxon>Pseudomonadati</taxon>
        <taxon>Bacteroidota</taxon>
        <taxon>Flavobacteriia</taxon>
        <taxon>Flavobacteriales</taxon>
        <taxon>Flavobacteriaceae</taxon>
        <taxon>Salegentibacter</taxon>
    </lineage>
</organism>
<evidence type="ECO:0000313" key="6">
    <source>
        <dbReference type="EMBL" id="PKD16324.1"/>
    </source>
</evidence>
<dbReference type="Proteomes" id="UP000176009">
    <property type="component" value="Unassembled WGS sequence"/>
</dbReference>
<evidence type="ECO:0000256" key="3">
    <source>
        <dbReference type="ARBA" id="ARBA00023163"/>
    </source>
</evidence>
<feature type="domain" description="HTH araC/xylS-type" evidence="4">
    <location>
        <begin position="235"/>
        <end position="333"/>
    </location>
</feature>
<dbReference type="PANTHER" id="PTHR47893:SF1">
    <property type="entry name" value="REGULATORY PROTEIN PCHR"/>
    <property type="match status" value="1"/>
</dbReference>
<keyword evidence="7" id="KW-1185">Reference proteome</keyword>
<evidence type="ECO:0000256" key="1">
    <source>
        <dbReference type="ARBA" id="ARBA00023015"/>
    </source>
</evidence>
<keyword evidence="2" id="KW-0238">DNA-binding</keyword>
<dbReference type="InterPro" id="IPR009057">
    <property type="entry name" value="Homeodomain-like_sf"/>
</dbReference>
<dbReference type="SMART" id="SM00342">
    <property type="entry name" value="HTH_ARAC"/>
    <property type="match status" value="1"/>
</dbReference>
<evidence type="ECO:0000313" key="7">
    <source>
        <dbReference type="Proteomes" id="UP000176009"/>
    </source>
</evidence>
<reference evidence="5 7" key="2">
    <citation type="submission" date="2016-09" db="EMBL/GenBank/DDBJ databases">
        <title>Genome Sequence of Salegentibacter salarius,Isolated from a Marine Solar Saltern of the Yellow Sea in South Korea.</title>
        <authorList>
            <person name="Zheng Q."/>
            <person name="Liu Y."/>
        </authorList>
    </citation>
    <scope>NUCLEOTIDE SEQUENCE [LARGE SCALE GENOMIC DNA]</scope>
    <source>
        <strain evidence="5 7">KCTC 12974</strain>
    </source>
</reference>
<dbReference type="Gene3D" id="1.10.10.60">
    <property type="entry name" value="Homeodomain-like"/>
    <property type="match status" value="2"/>
</dbReference>
<protein>
    <recommendedName>
        <fullName evidence="4">HTH araC/xylS-type domain-containing protein</fullName>
    </recommendedName>
</protein>
<dbReference type="PROSITE" id="PS00041">
    <property type="entry name" value="HTH_ARAC_FAMILY_1"/>
    <property type="match status" value="1"/>
</dbReference>
<evidence type="ECO:0000313" key="5">
    <source>
        <dbReference type="EMBL" id="OEY71535.1"/>
    </source>
</evidence>
<dbReference type="GO" id="GO:0043565">
    <property type="term" value="F:sequence-specific DNA binding"/>
    <property type="evidence" value="ECO:0007669"/>
    <property type="project" value="InterPro"/>
</dbReference>
<gene>
    <name evidence="6" type="ORF">APR40_05235</name>
    <name evidence="5" type="ORF">BHS39_05235</name>
</gene>
<dbReference type="RefSeq" id="WP_070055181.1">
    <property type="nucleotide sequence ID" value="NZ_FVZF01000005.1"/>
</dbReference>
<comment type="caution">
    <text evidence="6">The sequence shown here is derived from an EMBL/GenBank/DDBJ whole genome shotgun (WGS) entry which is preliminary data.</text>
</comment>